<protein>
    <recommendedName>
        <fullName evidence="3">PIH1 N-terminal domain-containing protein</fullName>
    </recommendedName>
</protein>
<organism evidence="4 5">
    <name type="scientific">Adiantum capillus-veneris</name>
    <name type="common">Maidenhair fern</name>
    <dbReference type="NCBI Taxonomy" id="13818"/>
    <lineage>
        <taxon>Eukaryota</taxon>
        <taxon>Viridiplantae</taxon>
        <taxon>Streptophyta</taxon>
        <taxon>Embryophyta</taxon>
        <taxon>Tracheophyta</taxon>
        <taxon>Polypodiopsida</taxon>
        <taxon>Polypodiidae</taxon>
        <taxon>Polypodiales</taxon>
        <taxon>Pteridineae</taxon>
        <taxon>Pteridaceae</taxon>
        <taxon>Vittarioideae</taxon>
        <taxon>Adiantum</taxon>
    </lineage>
</organism>
<dbReference type="PANTHER" id="PTHR22997:SF11">
    <property type="entry name" value="PIH1 N-TERMINAL DOMAIN-CONTAINING PROTEIN"/>
    <property type="match status" value="1"/>
</dbReference>
<keyword evidence="5" id="KW-1185">Reference proteome</keyword>
<dbReference type="Proteomes" id="UP000886520">
    <property type="component" value="Chromosome 22"/>
</dbReference>
<evidence type="ECO:0000259" key="3">
    <source>
        <dbReference type="Pfam" id="PF08190"/>
    </source>
</evidence>
<feature type="compositionally biased region" description="Polar residues" evidence="2">
    <location>
        <begin position="301"/>
        <end position="314"/>
    </location>
</feature>
<reference evidence="4" key="1">
    <citation type="submission" date="2021-01" db="EMBL/GenBank/DDBJ databases">
        <title>Adiantum capillus-veneris genome.</title>
        <authorList>
            <person name="Fang Y."/>
            <person name="Liao Q."/>
        </authorList>
    </citation>
    <scope>NUCLEOTIDE SEQUENCE</scope>
    <source>
        <strain evidence="4">H3</strain>
        <tissue evidence="4">Leaf</tissue>
    </source>
</reference>
<dbReference type="GO" id="GO:0005737">
    <property type="term" value="C:cytoplasm"/>
    <property type="evidence" value="ECO:0007669"/>
    <property type="project" value="TreeGrafter"/>
</dbReference>
<dbReference type="OrthoDB" id="5135119at2759"/>
<feature type="domain" description="PIH1 N-terminal" evidence="3">
    <location>
        <begin position="86"/>
        <end position="241"/>
    </location>
</feature>
<accession>A0A9D4U5U3</accession>
<dbReference type="PANTHER" id="PTHR22997">
    <property type="entry name" value="PIH1 DOMAIN-CONTAINING PROTEIN 1"/>
    <property type="match status" value="1"/>
</dbReference>
<dbReference type="InterPro" id="IPR050734">
    <property type="entry name" value="PIH1/Kintoun_subfamily"/>
</dbReference>
<feature type="region of interest" description="Disordered" evidence="2">
    <location>
        <begin position="269"/>
        <end position="314"/>
    </location>
</feature>
<dbReference type="InterPro" id="IPR012981">
    <property type="entry name" value="PIH1_N"/>
</dbReference>
<dbReference type="Pfam" id="PF08190">
    <property type="entry name" value="PIH1"/>
    <property type="match status" value="1"/>
</dbReference>
<name>A0A9D4U5U3_ADICA</name>
<evidence type="ECO:0000256" key="2">
    <source>
        <dbReference type="SAM" id="MobiDB-lite"/>
    </source>
</evidence>
<dbReference type="EMBL" id="JABFUD020000022">
    <property type="protein sequence ID" value="KAI5062038.1"/>
    <property type="molecule type" value="Genomic_DNA"/>
</dbReference>
<proteinExistence type="inferred from homology"/>
<evidence type="ECO:0000313" key="5">
    <source>
        <dbReference type="Proteomes" id="UP000886520"/>
    </source>
</evidence>
<comment type="similarity">
    <text evidence="1">Belongs to the PIH1 family.</text>
</comment>
<gene>
    <name evidence="4" type="ORF">GOP47_0022577</name>
</gene>
<sequence length="509" mass="57283">MESNSASTAVVKQKPMLMGAGLHDLGPPSSNLDMEAFQRLLYGYEKARHEGFAPINPALEELLSANKAEQVFTDQEIHVPGFSDSKDGTHAQEVIPEPFYFVKLFDGEGQKSFMNMCGCSEIAAPGEWQSGVPLELEESFKLMESDSYSGTQNLRFSLSCSDYMWSTDKQGKLCKVYDVIFNRTVMQHSMVHKQLRTFLINMAITWINQKYGFKLKSEYKVPRGKYKGEIVRKHHIRASKAQLVTEIPDAGEDLQPSFPLLSIKPSQTLDLQSEKSRNSEKANTSSALLESVMGRSESPENRSPSCSLASEANMSSEHEEIAESLSSFFPKGQHRDRELKPQEVEKMNRHKDIVLCGSSSPNFSDRFNVPCELGDRVLFQVHGMEVTQSYSKKTPLVQAKFLGCPMELVVLCIIFPSSVSNKLCTYQQACFKECFLKLSSLNLCSKVEVHEVKLWASNTELHLEAGSFDPITVSLVFPTSPTKSRASFFYVEKLLEVYLPYLPYTELLK</sequence>
<evidence type="ECO:0000256" key="1">
    <source>
        <dbReference type="ARBA" id="ARBA00008511"/>
    </source>
</evidence>
<evidence type="ECO:0000313" key="4">
    <source>
        <dbReference type="EMBL" id="KAI5062038.1"/>
    </source>
</evidence>
<comment type="caution">
    <text evidence="4">The sequence shown here is derived from an EMBL/GenBank/DDBJ whole genome shotgun (WGS) entry which is preliminary data.</text>
</comment>
<dbReference type="AlphaFoldDB" id="A0A9D4U5U3"/>